<dbReference type="EMBL" id="BLLF01002156">
    <property type="protein sequence ID" value="GFH22928.1"/>
    <property type="molecule type" value="Genomic_DNA"/>
</dbReference>
<protein>
    <submittedName>
        <fullName evidence="2">Uncharacterized protein</fullName>
    </submittedName>
</protein>
<accession>A0A699ZXC0</accession>
<comment type="caution">
    <text evidence="2">The sequence shown here is derived from an EMBL/GenBank/DDBJ whole genome shotgun (WGS) entry which is preliminary data.</text>
</comment>
<sequence length="96" mass="10380">MLNLVEPGSGVEPPLVSPDQLEHAQQALEAEQHQGSQLRGAEGGEQEGQQGQQHHQQVQLRGSPASSTAQSLGRREQMAAALGFNDQIQLRQQHVV</sequence>
<gene>
    <name evidence="2" type="ORF">HaLaN_20464</name>
</gene>
<organism evidence="2 3">
    <name type="scientific">Haematococcus lacustris</name>
    <name type="common">Green alga</name>
    <name type="synonym">Haematococcus pluvialis</name>
    <dbReference type="NCBI Taxonomy" id="44745"/>
    <lineage>
        <taxon>Eukaryota</taxon>
        <taxon>Viridiplantae</taxon>
        <taxon>Chlorophyta</taxon>
        <taxon>core chlorophytes</taxon>
        <taxon>Chlorophyceae</taxon>
        <taxon>CS clade</taxon>
        <taxon>Chlamydomonadales</taxon>
        <taxon>Haematococcaceae</taxon>
        <taxon>Haematococcus</taxon>
    </lineage>
</organism>
<reference evidence="2 3" key="1">
    <citation type="submission" date="2020-02" db="EMBL/GenBank/DDBJ databases">
        <title>Draft genome sequence of Haematococcus lacustris strain NIES-144.</title>
        <authorList>
            <person name="Morimoto D."/>
            <person name="Nakagawa S."/>
            <person name="Yoshida T."/>
            <person name="Sawayama S."/>
        </authorList>
    </citation>
    <scope>NUCLEOTIDE SEQUENCE [LARGE SCALE GENOMIC DNA]</scope>
    <source>
        <strain evidence="2 3">NIES-144</strain>
    </source>
</reference>
<dbReference type="AlphaFoldDB" id="A0A699ZXC0"/>
<feature type="region of interest" description="Disordered" evidence="1">
    <location>
        <begin position="1"/>
        <end position="74"/>
    </location>
</feature>
<dbReference type="Proteomes" id="UP000485058">
    <property type="component" value="Unassembled WGS sequence"/>
</dbReference>
<evidence type="ECO:0000313" key="3">
    <source>
        <dbReference type="Proteomes" id="UP000485058"/>
    </source>
</evidence>
<name>A0A699ZXC0_HAELA</name>
<feature type="compositionally biased region" description="Low complexity" evidence="1">
    <location>
        <begin position="23"/>
        <end position="40"/>
    </location>
</feature>
<evidence type="ECO:0000313" key="2">
    <source>
        <dbReference type="EMBL" id="GFH22928.1"/>
    </source>
</evidence>
<evidence type="ECO:0000256" key="1">
    <source>
        <dbReference type="SAM" id="MobiDB-lite"/>
    </source>
</evidence>
<keyword evidence="3" id="KW-1185">Reference proteome</keyword>
<proteinExistence type="predicted"/>
<feature type="compositionally biased region" description="Low complexity" evidence="1">
    <location>
        <begin position="47"/>
        <end position="62"/>
    </location>
</feature>